<keyword evidence="3" id="KW-1185">Reference proteome</keyword>
<organism evidence="2 3">
    <name type="scientific">Discina gigas</name>
    <dbReference type="NCBI Taxonomy" id="1032678"/>
    <lineage>
        <taxon>Eukaryota</taxon>
        <taxon>Fungi</taxon>
        <taxon>Dikarya</taxon>
        <taxon>Ascomycota</taxon>
        <taxon>Pezizomycotina</taxon>
        <taxon>Pezizomycetes</taxon>
        <taxon>Pezizales</taxon>
        <taxon>Discinaceae</taxon>
        <taxon>Discina</taxon>
    </lineage>
</organism>
<name>A0ABR3GCH0_9PEZI</name>
<dbReference type="EMBL" id="JBBBZM010000120">
    <property type="protein sequence ID" value="KAL0633605.1"/>
    <property type="molecule type" value="Genomic_DNA"/>
</dbReference>
<dbReference type="Proteomes" id="UP001447188">
    <property type="component" value="Unassembled WGS sequence"/>
</dbReference>
<protein>
    <submittedName>
        <fullName evidence="2">Uncharacterized protein</fullName>
    </submittedName>
</protein>
<evidence type="ECO:0000313" key="3">
    <source>
        <dbReference type="Proteomes" id="UP001447188"/>
    </source>
</evidence>
<accession>A0ABR3GCH0</accession>
<sequence>MPIKLTKENFLWTNGRGHGQKPILYSQKRNQYGLGKKQHSSDQWWERAFDNQLKNLDVSNSSTNGDVTVKQNMPISTAIGMEKLSKYYIRFVRGGVLKGDVERAILEESTGDISTGSEEERKLERKRGKKPDTDVKKRKETGEKRKRRTPIEQKEGSKEERKGRRRLKRLVEKELALLKNGR</sequence>
<proteinExistence type="predicted"/>
<evidence type="ECO:0000313" key="2">
    <source>
        <dbReference type="EMBL" id="KAL0633605.1"/>
    </source>
</evidence>
<gene>
    <name evidence="2" type="ORF">Q9L58_007495</name>
</gene>
<reference evidence="2 3" key="1">
    <citation type="submission" date="2024-02" db="EMBL/GenBank/DDBJ databases">
        <title>Discinaceae phylogenomics.</title>
        <authorList>
            <person name="Dirks A.C."/>
            <person name="James T.Y."/>
        </authorList>
    </citation>
    <scope>NUCLEOTIDE SEQUENCE [LARGE SCALE GENOMIC DNA]</scope>
    <source>
        <strain evidence="2 3">ACD0624</strain>
    </source>
</reference>
<feature type="compositionally biased region" description="Basic and acidic residues" evidence="1">
    <location>
        <begin position="130"/>
        <end position="162"/>
    </location>
</feature>
<evidence type="ECO:0000256" key="1">
    <source>
        <dbReference type="SAM" id="MobiDB-lite"/>
    </source>
</evidence>
<feature type="region of interest" description="Disordered" evidence="1">
    <location>
        <begin position="111"/>
        <end position="166"/>
    </location>
</feature>
<comment type="caution">
    <text evidence="2">The sequence shown here is derived from an EMBL/GenBank/DDBJ whole genome shotgun (WGS) entry which is preliminary data.</text>
</comment>